<proteinExistence type="predicted"/>
<protein>
    <recommendedName>
        <fullName evidence="1">TIR domain-containing protein</fullName>
    </recommendedName>
</protein>
<comment type="caution">
    <text evidence="2">The sequence shown here is derived from an EMBL/GenBank/DDBJ whole genome shotgun (WGS) entry which is preliminary data.</text>
</comment>
<keyword evidence="3" id="KW-1185">Reference proteome</keyword>
<dbReference type="InterPro" id="IPR035897">
    <property type="entry name" value="Toll_tir_struct_dom_sf"/>
</dbReference>
<accession>A0A834Y9P5</accession>
<evidence type="ECO:0000259" key="1">
    <source>
        <dbReference type="PROSITE" id="PS50104"/>
    </source>
</evidence>
<evidence type="ECO:0000313" key="2">
    <source>
        <dbReference type="EMBL" id="KAF8365196.1"/>
    </source>
</evidence>
<dbReference type="OrthoDB" id="6078042at2759"/>
<sequence>MNRSPAKNVGRLILDYRSRTQTVNRPCDVFINHRGVDTKRSVAGLLYNHLTRLRLHPFLDSKSMKPGDKLFEKIDSAIRNCKVGVAVFSPHYCESYFCLHELALIMETKRKVIPIFCDVKPSELRVMDYGICPAKDLQRFSWALEEAKHTVGLTFDSLTGDWSDLVATASDSVIRNLIEVEEEQRYRDWSDLVATASDSVIRNLIEVEEEQRYRIVLMVHENGWLHHFPDSSSKYFSEFNGISSDDSEKDLAAVKRGLISAYKSNLADKLKDELQKISNDLEAGPEDKQFGRWCTTWWQQFSDSTVAIRLAHLQAQIGLLFFYSGFLGLLPSLPGYFHLPPGGIYAYEERSSCMYGLSSYFMARLL</sequence>
<dbReference type="GO" id="GO:0007165">
    <property type="term" value="P:signal transduction"/>
    <property type="evidence" value="ECO:0007669"/>
    <property type="project" value="InterPro"/>
</dbReference>
<reference evidence="2 3" key="1">
    <citation type="submission" date="2020-04" db="EMBL/GenBank/DDBJ databases">
        <title>Plant Genome Project.</title>
        <authorList>
            <person name="Zhang R.-G."/>
        </authorList>
    </citation>
    <scope>NUCLEOTIDE SEQUENCE [LARGE SCALE GENOMIC DNA]</scope>
    <source>
        <strain evidence="2">YNK0</strain>
        <tissue evidence="2">Leaf</tissue>
    </source>
</reference>
<dbReference type="Pfam" id="PF01582">
    <property type="entry name" value="TIR"/>
    <property type="match status" value="1"/>
</dbReference>
<dbReference type="SMART" id="SM00255">
    <property type="entry name" value="TIR"/>
    <property type="match status" value="1"/>
</dbReference>
<dbReference type="SUPFAM" id="SSF52200">
    <property type="entry name" value="Toll/Interleukin receptor TIR domain"/>
    <property type="match status" value="1"/>
</dbReference>
<dbReference type="EMBL" id="JABCRI010000945">
    <property type="protein sequence ID" value="KAF8365196.1"/>
    <property type="molecule type" value="Genomic_DNA"/>
</dbReference>
<gene>
    <name evidence="2" type="ORF">HHK36_032793</name>
</gene>
<dbReference type="PANTHER" id="PTHR31008">
    <property type="entry name" value="COP1-INTERACTING PROTEIN-RELATED"/>
    <property type="match status" value="1"/>
</dbReference>
<evidence type="ECO:0000313" key="3">
    <source>
        <dbReference type="Proteomes" id="UP000655225"/>
    </source>
</evidence>
<dbReference type="Gene3D" id="3.40.50.10140">
    <property type="entry name" value="Toll/interleukin-1 receptor homology (TIR) domain"/>
    <property type="match status" value="1"/>
</dbReference>
<dbReference type="PROSITE" id="PS50104">
    <property type="entry name" value="TIR"/>
    <property type="match status" value="1"/>
</dbReference>
<dbReference type="PANTHER" id="PTHR31008:SF16">
    <property type="entry name" value="TOLL-INTERLEUKIN-RESISTANCE (TIR) DOMAIN FAMILY PROTEIN"/>
    <property type="match status" value="1"/>
</dbReference>
<dbReference type="AlphaFoldDB" id="A0A834Y9P5"/>
<dbReference type="Proteomes" id="UP000655225">
    <property type="component" value="Unassembled WGS sequence"/>
</dbReference>
<dbReference type="InterPro" id="IPR000157">
    <property type="entry name" value="TIR_dom"/>
</dbReference>
<organism evidence="2 3">
    <name type="scientific">Tetracentron sinense</name>
    <name type="common">Spur-leaf</name>
    <dbReference type="NCBI Taxonomy" id="13715"/>
    <lineage>
        <taxon>Eukaryota</taxon>
        <taxon>Viridiplantae</taxon>
        <taxon>Streptophyta</taxon>
        <taxon>Embryophyta</taxon>
        <taxon>Tracheophyta</taxon>
        <taxon>Spermatophyta</taxon>
        <taxon>Magnoliopsida</taxon>
        <taxon>Trochodendrales</taxon>
        <taxon>Trochodendraceae</taxon>
        <taxon>Tetracentron</taxon>
    </lineage>
</organism>
<name>A0A834Y9P5_TETSI</name>
<feature type="domain" description="TIR" evidence="1">
    <location>
        <begin position="25"/>
        <end position="181"/>
    </location>
</feature>